<organism evidence="3 4">
    <name type="scientific">Streptomyces polychromogenes</name>
    <dbReference type="NCBI Taxonomy" id="67342"/>
    <lineage>
        <taxon>Bacteria</taxon>
        <taxon>Bacillati</taxon>
        <taxon>Actinomycetota</taxon>
        <taxon>Actinomycetes</taxon>
        <taxon>Kitasatosporales</taxon>
        <taxon>Streptomycetaceae</taxon>
        <taxon>Streptomyces</taxon>
    </lineage>
</organism>
<comment type="caution">
    <text evidence="3">The sequence shown here is derived from an EMBL/GenBank/DDBJ whole genome shotgun (WGS) entry which is preliminary data.</text>
</comment>
<reference evidence="3 4" key="1">
    <citation type="journal article" date="2019" name="Int. J. Syst. Evol. Microbiol.">
        <title>The Global Catalogue of Microorganisms (GCM) 10K type strain sequencing project: providing services to taxonomists for standard genome sequencing and annotation.</title>
        <authorList>
            <consortium name="The Broad Institute Genomics Platform"/>
            <consortium name="The Broad Institute Genome Sequencing Center for Infectious Disease"/>
            <person name="Wu L."/>
            <person name="Ma J."/>
        </authorList>
    </citation>
    <scope>NUCLEOTIDE SEQUENCE [LARGE SCALE GENOMIC DNA]</scope>
    <source>
        <strain evidence="3 4">JCM 4505</strain>
    </source>
</reference>
<sequence length="225" mass="24980">MDGAAEFFSIGELARRSGLAVRTIRFYSDEGIVVPAGRSRAGYRLYDVGALVRLELVRTLRELGVDLPAVRRVLDRESSVAEVAAVHADAVEVQLRVLRMRRAVLRLVAERGSSPEEVGLMHRVTRLSARERRRLVDVLVEGAEESVAAMVRVAAPDLPEDPSAEQVAAWVELVELMGDAEFGEVFRRSPGVEGPVDPRVERYWRLVWAVNGWEVVPGWVREGSA</sequence>
<dbReference type="Gene3D" id="1.10.1660.10">
    <property type="match status" value="1"/>
</dbReference>
<name>A0ABN0V6Z5_9ACTN</name>
<dbReference type="InterPro" id="IPR047057">
    <property type="entry name" value="MerR_fam"/>
</dbReference>
<evidence type="ECO:0000313" key="4">
    <source>
        <dbReference type="Proteomes" id="UP001501867"/>
    </source>
</evidence>
<protein>
    <recommendedName>
        <fullName evidence="2">HTH merR-type domain-containing protein</fullName>
    </recommendedName>
</protein>
<gene>
    <name evidence="3" type="ORF">GCM10010302_14750</name>
</gene>
<evidence type="ECO:0000256" key="1">
    <source>
        <dbReference type="ARBA" id="ARBA00023125"/>
    </source>
</evidence>
<dbReference type="SUPFAM" id="SSF46955">
    <property type="entry name" value="Putative DNA-binding domain"/>
    <property type="match status" value="1"/>
</dbReference>
<dbReference type="EMBL" id="BAAABV010000010">
    <property type="protein sequence ID" value="GAA0278138.1"/>
    <property type="molecule type" value="Genomic_DNA"/>
</dbReference>
<dbReference type="PANTHER" id="PTHR30204:SF93">
    <property type="entry name" value="HTH MERR-TYPE DOMAIN-CONTAINING PROTEIN"/>
    <property type="match status" value="1"/>
</dbReference>
<evidence type="ECO:0000259" key="2">
    <source>
        <dbReference type="PROSITE" id="PS50937"/>
    </source>
</evidence>
<feature type="domain" description="HTH merR-type" evidence="2">
    <location>
        <begin position="7"/>
        <end position="76"/>
    </location>
</feature>
<keyword evidence="1" id="KW-0238">DNA-binding</keyword>
<dbReference type="PRINTS" id="PR00040">
    <property type="entry name" value="HTHMERR"/>
</dbReference>
<dbReference type="PROSITE" id="PS50937">
    <property type="entry name" value="HTH_MERR_2"/>
    <property type="match status" value="1"/>
</dbReference>
<dbReference type="RefSeq" id="WP_344154270.1">
    <property type="nucleotide sequence ID" value="NZ_BAAABV010000010.1"/>
</dbReference>
<evidence type="ECO:0000313" key="3">
    <source>
        <dbReference type="EMBL" id="GAA0278138.1"/>
    </source>
</evidence>
<keyword evidence="4" id="KW-1185">Reference proteome</keyword>
<dbReference type="PANTHER" id="PTHR30204">
    <property type="entry name" value="REDOX-CYCLING DRUG-SENSING TRANSCRIPTIONAL ACTIVATOR SOXR"/>
    <property type="match status" value="1"/>
</dbReference>
<dbReference type="Proteomes" id="UP001501867">
    <property type="component" value="Unassembled WGS sequence"/>
</dbReference>
<dbReference type="InterPro" id="IPR000551">
    <property type="entry name" value="MerR-type_HTH_dom"/>
</dbReference>
<proteinExistence type="predicted"/>
<dbReference type="InterPro" id="IPR009061">
    <property type="entry name" value="DNA-bd_dom_put_sf"/>
</dbReference>
<accession>A0ABN0V6Z5</accession>
<dbReference type="Pfam" id="PF13411">
    <property type="entry name" value="MerR_1"/>
    <property type="match status" value="1"/>
</dbReference>
<dbReference type="CDD" id="cd00592">
    <property type="entry name" value="HTH_MerR-like"/>
    <property type="match status" value="1"/>
</dbReference>
<dbReference type="SMART" id="SM00422">
    <property type="entry name" value="HTH_MERR"/>
    <property type="match status" value="1"/>
</dbReference>